<dbReference type="InterPro" id="IPR043128">
    <property type="entry name" value="Rev_trsase/Diguanyl_cyclase"/>
</dbReference>
<evidence type="ECO:0000259" key="2">
    <source>
        <dbReference type="PROSITE" id="PS50887"/>
    </source>
</evidence>
<dbReference type="InterPro" id="IPR001633">
    <property type="entry name" value="EAL_dom"/>
</dbReference>
<dbReference type="PANTHER" id="PTHR44757:SF2">
    <property type="entry name" value="BIOFILM ARCHITECTURE MAINTENANCE PROTEIN MBAA"/>
    <property type="match status" value="1"/>
</dbReference>
<dbReference type="NCBIfam" id="TIGR00254">
    <property type="entry name" value="GGDEF"/>
    <property type="match status" value="1"/>
</dbReference>
<dbReference type="InterPro" id="IPR035965">
    <property type="entry name" value="PAS-like_dom_sf"/>
</dbReference>
<feature type="domain" description="EAL" evidence="1">
    <location>
        <begin position="343"/>
        <end position="594"/>
    </location>
</feature>
<dbReference type="InterPro" id="IPR000160">
    <property type="entry name" value="GGDEF_dom"/>
</dbReference>
<dbReference type="PANTHER" id="PTHR44757">
    <property type="entry name" value="DIGUANYLATE CYCLASE DGCP"/>
    <property type="match status" value="1"/>
</dbReference>
<reference evidence="4" key="1">
    <citation type="journal article" date="2019" name="Int. J. Syst. Evol. Microbiol.">
        <title>The Global Catalogue of Microorganisms (GCM) 10K type strain sequencing project: providing services to taxonomists for standard genome sequencing and annotation.</title>
        <authorList>
            <consortium name="The Broad Institute Genomics Platform"/>
            <consortium name="The Broad Institute Genome Sequencing Center for Infectious Disease"/>
            <person name="Wu L."/>
            <person name="Ma J."/>
        </authorList>
    </citation>
    <scope>NUCLEOTIDE SEQUENCE [LARGE SCALE GENOMIC DNA]</scope>
    <source>
        <strain evidence="4">CGMCC 1.12989</strain>
    </source>
</reference>
<dbReference type="InterPro" id="IPR052155">
    <property type="entry name" value="Biofilm_reg_signaling"/>
</dbReference>
<sequence length="738" mass="80923">MAVANLFRNRGARGAAAANEADYGAVPVVRPGDHARRIAILDDFEHAGIGWLWATDSSGRLIYISENAAEKLQRPIEDLLAQPLVALFEADRDNTERSDRPLNFQLSARNRIVDTTVRLILGNPEPQGRQTWWSISGHPKFAADGSFEGYRGSAKDITVEYERKLEDSRLAEYDSLTGLANRHRMNRRIDGTLAAFKQAKRSCALMMLDLDRFKQVNDTLGHPAGDELLKQVARRLERVVSERGEIGRLGGDEFQILLPDLDDRGKLGELAGKIIQIVSQPYPIDDQRAIIGTSIGVAIAPYDGVEREELLRASDLALYAAKNGGRGAFRFYSSDLKDEAEERRLIEEDLRQALAADQLELHYQPVVRSKDHVVVGFEALMRWEHPERGRVGPDVFIPIAEESSLISQLGEWALRRACEDALNWPETVRVAVNVSAVQFATPGFVNIVTNTLASSGIDPGRLELELTESVFMGDSESTDETFRMLKALGVRLALDDFGTGYSSLSYLRSAPFDKIKVDKSFVDTCTQKDHNSVKIIAAIIGLSDALGMDTTVEGVEAFDQLEIVCAKGARYIQGWIYSKALPAAEVLEKIGSKDFVIEPAGPDRHRPERRSMFRKIGVIHEDHRYDALIRDLSRAGARIEGLMGVPVGTGMVLDLGSGQLVVCVVTHSQEATIGVEFEIPLVSDGAGGLCTRHRVSPYALAAAGMPLAALPDGSYPLSLGGDGPKSKPQFLQVTAGRG</sequence>
<dbReference type="PROSITE" id="PS50887">
    <property type="entry name" value="GGDEF"/>
    <property type="match status" value="1"/>
</dbReference>
<dbReference type="Pfam" id="PF00989">
    <property type="entry name" value="PAS"/>
    <property type="match status" value="1"/>
</dbReference>
<dbReference type="SUPFAM" id="SSF55785">
    <property type="entry name" value="PYP-like sensor domain (PAS domain)"/>
    <property type="match status" value="1"/>
</dbReference>
<dbReference type="PROSITE" id="PS50883">
    <property type="entry name" value="EAL"/>
    <property type="match status" value="1"/>
</dbReference>
<dbReference type="Gene3D" id="3.30.450.20">
    <property type="entry name" value="PAS domain"/>
    <property type="match status" value="1"/>
</dbReference>
<dbReference type="SUPFAM" id="SSF141371">
    <property type="entry name" value="PilZ domain-like"/>
    <property type="match status" value="1"/>
</dbReference>
<comment type="caution">
    <text evidence="3">The sequence shown here is derived from an EMBL/GenBank/DDBJ whole genome shotgun (WGS) entry which is preliminary data.</text>
</comment>
<dbReference type="Proteomes" id="UP001595828">
    <property type="component" value="Unassembled WGS sequence"/>
</dbReference>
<organism evidence="3 4">
    <name type="scientific">Novosphingobium tardum</name>
    <dbReference type="NCBI Taxonomy" id="1538021"/>
    <lineage>
        <taxon>Bacteria</taxon>
        <taxon>Pseudomonadati</taxon>
        <taxon>Pseudomonadota</taxon>
        <taxon>Alphaproteobacteria</taxon>
        <taxon>Sphingomonadales</taxon>
        <taxon>Sphingomonadaceae</taxon>
        <taxon>Novosphingobium</taxon>
    </lineage>
</organism>
<accession>A0ABV8RPI7</accession>
<evidence type="ECO:0000313" key="3">
    <source>
        <dbReference type="EMBL" id="MFC4294802.1"/>
    </source>
</evidence>
<dbReference type="InterPro" id="IPR035919">
    <property type="entry name" value="EAL_sf"/>
</dbReference>
<dbReference type="SMART" id="SM00267">
    <property type="entry name" value="GGDEF"/>
    <property type="match status" value="1"/>
</dbReference>
<dbReference type="InterPro" id="IPR013767">
    <property type="entry name" value="PAS_fold"/>
</dbReference>
<dbReference type="CDD" id="cd01949">
    <property type="entry name" value="GGDEF"/>
    <property type="match status" value="1"/>
</dbReference>
<dbReference type="InterPro" id="IPR029787">
    <property type="entry name" value="Nucleotide_cyclase"/>
</dbReference>
<evidence type="ECO:0000259" key="1">
    <source>
        <dbReference type="PROSITE" id="PS50883"/>
    </source>
</evidence>
<gene>
    <name evidence="3" type="ORF">ACFO0A_06970</name>
</gene>
<dbReference type="SUPFAM" id="SSF55073">
    <property type="entry name" value="Nucleotide cyclase"/>
    <property type="match status" value="1"/>
</dbReference>
<proteinExistence type="predicted"/>
<name>A0ABV8RPI7_9SPHN</name>
<feature type="domain" description="GGDEF" evidence="2">
    <location>
        <begin position="201"/>
        <end position="334"/>
    </location>
</feature>
<dbReference type="CDD" id="cd01948">
    <property type="entry name" value="EAL"/>
    <property type="match status" value="1"/>
</dbReference>
<dbReference type="Pfam" id="PF00990">
    <property type="entry name" value="GGDEF"/>
    <property type="match status" value="1"/>
</dbReference>
<dbReference type="Gene3D" id="3.30.70.270">
    <property type="match status" value="1"/>
</dbReference>
<dbReference type="CDD" id="cd00130">
    <property type="entry name" value="PAS"/>
    <property type="match status" value="1"/>
</dbReference>
<dbReference type="SMART" id="SM00052">
    <property type="entry name" value="EAL"/>
    <property type="match status" value="1"/>
</dbReference>
<dbReference type="EMBL" id="JBHSDR010000004">
    <property type="protein sequence ID" value="MFC4294802.1"/>
    <property type="molecule type" value="Genomic_DNA"/>
</dbReference>
<evidence type="ECO:0000313" key="4">
    <source>
        <dbReference type="Proteomes" id="UP001595828"/>
    </source>
</evidence>
<dbReference type="SUPFAM" id="SSF141868">
    <property type="entry name" value="EAL domain-like"/>
    <property type="match status" value="1"/>
</dbReference>
<dbReference type="Gene3D" id="3.20.20.450">
    <property type="entry name" value="EAL domain"/>
    <property type="match status" value="1"/>
</dbReference>
<dbReference type="Pfam" id="PF00563">
    <property type="entry name" value="EAL"/>
    <property type="match status" value="1"/>
</dbReference>
<keyword evidence="4" id="KW-1185">Reference proteome</keyword>
<protein>
    <submittedName>
        <fullName evidence="3">Bifunctional diguanylate cyclase/phosphodiesterase</fullName>
    </submittedName>
</protein>
<dbReference type="InterPro" id="IPR000014">
    <property type="entry name" value="PAS"/>
</dbReference>
<dbReference type="RefSeq" id="WP_379538290.1">
    <property type="nucleotide sequence ID" value="NZ_JBHSDR010000004.1"/>
</dbReference>